<organism evidence="1 2">
    <name type="scientific">candidate division KSB3 bacterium</name>
    <dbReference type="NCBI Taxonomy" id="2044937"/>
    <lineage>
        <taxon>Bacteria</taxon>
        <taxon>candidate division KSB3</taxon>
    </lineage>
</organism>
<evidence type="ECO:0000313" key="2">
    <source>
        <dbReference type="Proteomes" id="UP000649604"/>
    </source>
</evidence>
<sequence>MSTLIFIVPIVLLAVYLTYRSVKREIGQGGGGGTCPDCPSRQACQMHLAIKQEKEEA</sequence>
<accession>A0A9D5K0B7</accession>
<protein>
    <recommendedName>
        <fullName evidence="3">FeoB-associated Cys-rich membrane protein</fullName>
    </recommendedName>
</protein>
<dbReference type="EMBL" id="WJJP01000750">
    <property type="protein sequence ID" value="MBD3327533.1"/>
    <property type="molecule type" value="Genomic_DNA"/>
</dbReference>
<dbReference type="Proteomes" id="UP000649604">
    <property type="component" value="Unassembled WGS sequence"/>
</dbReference>
<name>A0A9D5K0B7_9BACT</name>
<gene>
    <name evidence="1" type="ORF">GF339_23310</name>
</gene>
<evidence type="ECO:0000313" key="1">
    <source>
        <dbReference type="EMBL" id="MBD3327533.1"/>
    </source>
</evidence>
<proteinExistence type="predicted"/>
<comment type="caution">
    <text evidence="1">The sequence shown here is derived from an EMBL/GenBank/DDBJ whole genome shotgun (WGS) entry which is preliminary data.</text>
</comment>
<reference evidence="1" key="1">
    <citation type="submission" date="2019-11" db="EMBL/GenBank/DDBJ databases">
        <title>Microbial mats filling the niche in hypersaline microbial mats.</title>
        <authorList>
            <person name="Wong H.L."/>
            <person name="Macleod F.I."/>
            <person name="White R.A. III"/>
            <person name="Burns B.P."/>
        </authorList>
    </citation>
    <scope>NUCLEOTIDE SEQUENCE</scope>
    <source>
        <strain evidence="1">Rbin_158</strain>
    </source>
</reference>
<evidence type="ECO:0008006" key="3">
    <source>
        <dbReference type="Google" id="ProtNLM"/>
    </source>
</evidence>
<dbReference type="AlphaFoldDB" id="A0A9D5K0B7"/>